<evidence type="ECO:0000256" key="1">
    <source>
        <dbReference type="SAM" id="Phobius"/>
    </source>
</evidence>
<evidence type="ECO:0000313" key="4">
    <source>
        <dbReference type="WBParaSite" id="BPAG_0000961601-mRNA-1"/>
    </source>
</evidence>
<dbReference type="AlphaFoldDB" id="A0A0N4TME9"/>
<dbReference type="WBParaSite" id="BPAG_0000961601-mRNA-1">
    <property type="protein sequence ID" value="BPAG_0000961601-mRNA-1"/>
    <property type="gene ID" value="BPAG_0000961601"/>
</dbReference>
<keyword evidence="3" id="KW-1185">Reference proteome</keyword>
<name>A0A0N4TME9_BRUPA</name>
<keyword evidence="1" id="KW-1133">Transmembrane helix</keyword>
<reference evidence="2 3" key="2">
    <citation type="submission" date="2018-11" db="EMBL/GenBank/DDBJ databases">
        <authorList>
            <consortium name="Pathogen Informatics"/>
        </authorList>
    </citation>
    <scope>NUCLEOTIDE SEQUENCE [LARGE SCALE GENOMIC DNA]</scope>
</reference>
<keyword evidence="1" id="KW-0812">Transmembrane</keyword>
<sequence length="92" mass="10250">MPYDRKNRNIRKLLSSLLLAEFIILSTYYSIGTISEYDASGNGTSGHSGSDDEMNTNADYEYATIRLIARESCILMASGKGVVFRRNEDSKS</sequence>
<evidence type="ECO:0000313" key="3">
    <source>
        <dbReference type="Proteomes" id="UP000278627"/>
    </source>
</evidence>
<dbReference type="Proteomes" id="UP000278627">
    <property type="component" value="Unassembled WGS sequence"/>
</dbReference>
<keyword evidence="1" id="KW-0472">Membrane</keyword>
<reference evidence="4" key="1">
    <citation type="submission" date="2017-02" db="UniProtKB">
        <authorList>
            <consortium name="WormBaseParasite"/>
        </authorList>
    </citation>
    <scope>IDENTIFICATION</scope>
</reference>
<dbReference type="EMBL" id="UZAD01013160">
    <property type="protein sequence ID" value="VDN90764.1"/>
    <property type="molecule type" value="Genomic_DNA"/>
</dbReference>
<evidence type="ECO:0000313" key="2">
    <source>
        <dbReference type="EMBL" id="VDN90764.1"/>
    </source>
</evidence>
<protein>
    <submittedName>
        <fullName evidence="4">Wsv136</fullName>
    </submittedName>
</protein>
<feature type="transmembrane region" description="Helical" evidence="1">
    <location>
        <begin position="12"/>
        <end position="31"/>
    </location>
</feature>
<organism evidence="4">
    <name type="scientific">Brugia pahangi</name>
    <name type="common">Filarial nematode worm</name>
    <dbReference type="NCBI Taxonomy" id="6280"/>
    <lineage>
        <taxon>Eukaryota</taxon>
        <taxon>Metazoa</taxon>
        <taxon>Ecdysozoa</taxon>
        <taxon>Nematoda</taxon>
        <taxon>Chromadorea</taxon>
        <taxon>Rhabditida</taxon>
        <taxon>Spirurina</taxon>
        <taxon>Spiruromorpha</taxon>
        <taxon>Filarioidea</taxon>
        <taxon>Onchocercidae</taxon>
        <taxon>Brugia</taxon>
    </lineage>
</organism>
<gene>
    <name evidence="2" type="ORF">BPAG_LOCUS9578</name>
</gene>
<accession>A0A0N4TME9</accession>
<proteinExistence type="predicted"/>